<evidence type="ECO:0000313" key="1">
    <source>
        <dbReference type="EMBL" id="KAL2785099.1"/>
    </source>
</evidence>
<organism evidence="1 2">
    <name type="scientific">Aspergillus keveii</name>
    <dbReference type="NCBI Taxonomy" id="714993"/>
    <lineage>
        <taxon>Eukaryota</taxon>
        <taxon>Fungi</taxon>
        <taxon>Dikarya</taxon>
        <taxon>Ascomycota</taxon>
        <taxon>Pezizomycotina</taxon>
        <taxon>Eurotiomycetes</taxon>
        <taxon>Eurotiomycetidae</taxon>
        <taxon>Eurotiales</taxon>
        <taxon>Aspergillaceae</taxon>
        <taxon>Aspergillus</taxon>
        <taxon>Aspergillus subgen. Nidulantes</taxon>
    </lineage>
</organism>
<accession>A0ABR4FPF8</accession>
<dbReference type="EMBL" id="JBFTWV010000155">
    <property type="protein sequence ID" value="KAL2785099.1"/>
    <property type="molecule type" value="Genomic_DNA"/>
</dbReference>
<evidence type="ECO:0000313" key="2">
    <source>
        <dbReference type="Proteomes" id="UP001610563"/>
    </source>
</evidence>
<reference evidence="1 2" key="1">
    <citation type="submission" date="2024-07" db="EMBL/GenBank/DDBJ databases">
        <title>Section-level genome sequencing and comparative genomics of Aspergillus sections Usti and Cavernicolus.</title>
        <authorList>
            <consortium name="Lawrence Berkeley National Laboratory"/>
            <person name="Nybo J.L."/>
            <person name="Vesth T.C."/>
            <person name="Theobald S."/>
            <person name="Frisvad J.C."/>
            <person name="Larsen T.O."/>
            <person name="Kjaerboelling I."/>
            <person name="Rothschild-Mancinelli K."/>
            <person name="Lyhne E.K."/>
            <person name="Kogle M.E."/>
            <person name="Barry K."/>
            <person name="Clum A."/>
            <person name="Na H."/>
            <person name="Ledsgaard L."/>
            <person name="Lin J."/>
            <person name="Lipzen A."/>
            <person name="Kuo A."/>
            <person name="Riley R."/>
            <person name="Mondo S."/>
            <person name="Labutti K."/>
            <person name="Haridas S."/>
            <person name="Pangalinan J."/>
            <person name="Salamov A.A."/>
            <person name="Simmons B.A."/>
            <person name="Magnuson J.K."/>
            <person name="Chen J."/>
            <person name="Drula E."/>
            <person name="Henrissat B."/>
            <person name="Wiebenga A."/>
            <person name="Lubbers R.J."/>
            <person name="Gomes A.C."/>
            <person name="Makela M.R."/>
            <person name="Stajich J."/>
            <person name="Grigoriev I.V."/>
            <person name="Mortensen U.H."/>
            <person name="De Vries R.P."/>
            <person name="Baker S.E."/>
            <person name="Andersen M.R."/>
        </authorList>
    </citation>
    <scope>NUCLEOTIDE SEQUENCE [LARGE SCALE GENOMIC DNA]</scope>
    <source>
        <strain evidence="1 2">CBS 209.92</strain>
    </source>
</reference>
<protein>
    <submittedName>
        <fullName evidence="1">Uncharacterized protein</fullName>
    </submittedName>
</protein>
<sequence>MMPGGEYEQRITNTAMSHRPMFLDSDINPRPWRISVSEPSSTAWPAAICTQLTICLVVITVNTPQFGPILRGLQSSGVNLVGMSRLDACSRMVSGTPFESSCIWKSCWERTGQHFVALRNIQLVAMRTTGAGASSI</sequence>
<proteinExistence type="predicted"/>
<name>A0ABR4FPF8_9EURO</name>
<gene>
    <name evidence="1" type="ORF">BJX66DRAFT_68172</name>
</gene>
<keyword evidence="2" id="KW-1185">Reference proteome</keyword>
<comment type="caution">
    <text evidence="1">The sequence shown here is derived from an EMBL/GenBank/DDBJ whole genome shotgun (WGS) entry which is preliminary data.</text>
</comment>
<dbReference type="Proteomes" id="UP001610563">
    <property type="component" value="Unassembled WGS sequence"/>
</dbReference>